<dbReference type="EMBL" id="CAJPIN010028127">
    <property type="protein sequence ID" value="CAG2063676.1"/>
    <property type="molecule type" value="Genomic_DNA"/>
</dbReference>
<keyword evidence="3" id="KW-1185">Reference proteome</keyword>
<protein>
    <submittedName>
        <fullName evidence="2">Uncharacterized protein</fullName>
    </submittedName>
</protein>
<dbReference type="InterPro" id="IPR009003">
    <property type="entry name" value="Peptidase_S1_PA"/>
</dbReference>
<sequence>MIRALLVTLLVASSYGAPLNDSISEILDGRIVGGRTISIEQAPYQASYLTKWKPWLWCCHHFPLLGFDSRSLQY</sequence>
<name>A0ABN7PDQ7_TIMPD</name>
<organism evidence="2 3">
    <name type="scientific">Timema podura</name>
    <name type="common">Walking stick</name>
    <dbReference type="NCBI Taxonomy" id="61482"/>
    <lineage>
        <taxon>Eukaryota</taxon>
        <taxon>Metazoa</taxon>
        <taxon>Ecdysozoa</taxon>
        <taxon>Arthropoda</taxon>
        <taxon>Hexapoda</taxon>
        <taxon>Insecta</taxon>
        <taxon>Pterygota</taxon>
        <taxon>Neoptera</taxon>
        <taxon>Polyneoptera</taxon>
        <taxon>Phasmatodea</taxon>
        <taxon>Timematodea</taxon>
        <taxon>Timematoidea</taxon>
        <taxon>Timematidae</taxon>
        <taxon>Timema</taxon>
    </lineage>
</organism>
<dbReference type="Proteomes" id="UP001153148">
    <property type="component" value="Unassembled WGS sequence"/>
</dbReference>
<comment type="caution">
    <text evidence="2">The sequence shown here is derived from an EMBL/GenBank/DDBJ whole genome shotgun (WGS) entry which is preliminary data.</text>
</comment>
<keyword evidence="1" id="KW-0732">Signal</keyword>
<feature type="signal peptide" evidence="1">
    <location>
        <begin position="1"/>
        <end position="16"/>
    </location>
</feature>
<dbReference type="SUPFAM" id="SSF50494">
    <property type="entry name" value="Trypsin-like serine proteases"/>
    <property type="match status" value="1"/>
</dbReference>
<accession>A0ABN7PDQ7</accession>
<reference evidence="2" key="1">
    <citation type="submission" date="2021-03" db="EMBL/GenBank/DDBJ databases">
        <authorList>
            <person name="Tran Van P."/>
        </authorList>
    </citation>
    <scope>NUCLEOTIDE SEQUENCE</scope>
</reference>
<proteinExistence type="predicted"/>
<feature type="chain" id="PRO_5046923682" evidence="1">
    <location>
        <begin position="17"/>
        <end position="74"/>
    </location>
</feature>
<evidence type="ECO:0000313" key="3">
    <source>
        <dbReference type="Proteomes" id="UP001153148"/>
    </source>
</evidence>
<evidence type="ECO:0000256" key="1">
    <source>
        <dbReference type="SAM" id="SignalP"/>
    </source>
</evidence>
<gene>
    <name evidence="2" type="ORF">TPAB3V08_LOCUS10623</name>
</gene>
<evidence type="ECO:0000313" key="2">
    <source>
        <dbReference type="EMBL" id="CAG2063676.1"/>
    </source>
</evidence>